<reference evidence="1" key="1">
    <citation type="submission" date="2021-05" db="EMBL/GenBank/DDBJ databases">
        <authorList>
            <person name="Alioto T."/>
            <person name="Alioto T."/>
            <person name="Gomez Garrido J."/>
        </authorList>
    </citation>
    <scope>NUCLEOTIDE SEQUENCE</scope>
</reference>
<name>A0A8D9BHT2_9HEMI</name>
<proteinExistence type="predicted"/>
<sequence>MISYRRIGLVSKSSRNTLKPLIHSFIHSPVSLFSQEDRSRVEIFKEYSQTKREPVCSQFLNLLNGSDGFIINSDTPCMLFISEKYQLPICIGTYILILIAEEMNEHDDI</sequence>
<dbReference type="EMBL" id="HBUF01624226">
    <property type="protein sequence ID" value="CAG6781701.1"/>
    <property type="molecule type" value="Transcribed_RNA"/>
</dbReference>
<dbReference type="AlphaFoldDB" id="A0A8D9BHT2"/>
<organism evidence="1">
    <name type="scientific">Cacopsylla melanoneura</name>
    <dbReference type="NCBI Taxonomy" id="428564"/>
    <lineage>
        <taxon>Eukaryota</taxon>
        <taxon>Metazoa</taxon>
        <taxon>Ecdysozoa</taxon>
        <taxon>Arthropoda</taxon>
        <taxon>Hexapoda</taxon>
        <taxon>Insecta</taxon>
        <taxon>Pterygota</taxon>
        <taxon>Neoptera</taxon>
        <taxon>Paraneoptera</taxon>
        <taxon>Hemiptera</taxon>
        <taxon>Sternorrhyncha</taxon>
        <taxon>Psylloidea</taxon>
        <taxon>Psyllidae</taxon>
        <taxon>Psyllinae</taxon>
        <taxon>Cacopsylla</taxon>
    </lineage>
</organism>
<accession>A0A8D9BHT2</accession>
<protein>
    <submittedName>
        <fullName evidence="1">Uncharacterized protein</fullName>
    </submittedName>
</protein>
<evidence type="ECO:0000313" key="1">
    <source>
        <dbReference type="EMBL" id="CAG6781701.1"/>
    </source>
</evidence>